<dbReference type="GO" id="GO:0031122">
    <property type="term" value="P:cytoplasmic microtubule organization"/>
    <property type="evidence" value="ECO:0007669"/>
    <property type="project" value="TreeGrafter"/>
</dbReference>
<dbReference type="PANTHER" id="PTHR10676">
    <property type="entry name" value="DYNEIN HEAVY CHAIN FAMILY PROTEIN"/>
    <property type="match status" value="1"/>
</dbReference>
<feature type="domain" description="Dynein heavy chain coiled coil stalk" evidence="2">
    <location>
        <begin position="214"/>
        <end position="443"/>
    </location>
</feature>
<evidence type="ECO:0000259" key="2">
    <source>
        <dbReference type="Pfam" id="PF12777"/>
    </source>
</evidence>
<dbReference type="GO" id="GO:0051959">
    <property type="term" value="F:dynein light intermediate chain binding"/>
    <property type="evidence" value="ECO:0007669"/>
    <property type="project" value="InterPro"/>
</dbReference>
<dbReference type="GO" id="GO:0007018">
    <property type="term" value="P:microtubule-based movement"/>
    <property type="evidence" value="ECO:0007669"/>
    <property type="project" value="InterPro"/>
</dbReference>
<dbReference type="GO" id="GO:0008569">
    <property type="term" value="F:minus-end-directed microtubule motor activity"/>
    <property type="evidence" value="ECO:0007669"/>
    <property type="project" value="TreeGrafter"/>
</dbReference>
<dbReference type="GO" id="GO:0005938">
    <property type="term" value="C:cell cortex"/>
    <property type="evidence" value="ECO:0007669"/>
    <property type="project" value="TreeGrafter"/>
</dbReference>
<gene>
    <name evidence="3" type="ORF">RFI_22830</name>
</gene>
<protein>
    <submittedName>
        <fullName evidence="3">Dynein heavy chain family protein</fullName>
    </submittedName>
</protein>
<dbReference type="Gene3D" id="1.20.920.20">
    <property type="match status" value="1"/>
</dbReference>
<dbReference type="EMBL" id="ASPP01019982">
    <property type="protein sequence ID" value="ETO14538.1"/>
    <property type="molecule type" value="Genomic_DNA"/>
</dbReference>
<name>X6MKJ7_RETFI</name>
<feature type="compositionally biased region" description="Basic and acidic residues" evidence="1">
    <location>
        <begin position="83"/>
        <end position="94"/>
    </location>
</feature>
<dbReference type="PANTHER" id="PTHR10676:SF314">
    <property type="entry name" value="CYTOPLASMIC DYNEIN 1 HEAVY CHAIN 1"/>
    <property type="match status" value="1"/>
</dbReference>
<dbReference type="AlphaFoldDB" id="X6MKJ7"/>
<dbReference type="Pfam" id="PF12777">
    <property type="entry name" value="MT"/>
    <property type="match status" value="1"/>
</dbReference>
<dbReference type="GO" id="GO:0007097">
    <property type="term" value="P:nuclear migration"/>
    <property type="evidence" value="ECO:0007669"/>
    <property type="project" value="TreeGrafter"/>
</dbReference>
<keyword evidence="4" id="KW-1185">Reference proteome</keyword>
<dbReference type="GO" id="GO:0007052">
    <property type="term" value="P:mitotic spindle organization"/>
    <property type="evidence" value="ECO:0007669"/>
    <property type="project" value="TreeGrafter"/>
</dbReference>
<proteinExistence type="predicted"/>
<reference evidence="3 4" key="1">
    <citation type="journal article" date="2013" name="Curr. Biol.">
        <title>The Genome of the Foraminiferan Reticulomyxa filosa.</title>
        <authorList>
            <person name="Glockner G."/>
            <person name="Hulsmann N."/>
            <person name="Schleicher M."/>
            <person name="Noegel A.A."/>
            <person name="Eichinger L."/>
            <person name="Gallinger C."/>
            <person name="Pawlowski J."/>
            <person name="Sierra R."/>
            <person name="Euteneuer U."/>
            <person name="Pillet L."/>
            <person name="Moustafa A."/>
            <person name="Platzer M."/>
            <person name="Groth M."/>
            <person name="Szafranski K."/>
            <person name="Schliwa M."/>
        </authorList>
    </citation>
    <scope>NUCLEOTIDE SEQUENCE [LARGE SCALE GENOMIC DNA]</scope>
</reference>
<feature type="region of interest" description="Disordered" evidence="1">
    <location>
        <begin position="18"/>
        <end position="110"/>
    </location>
</feature>
<dbReference type="GO" id="GO:0005881">
    <property type="term" value="C:cytoplasmic microtubule"/>
    <property type="evidence" value="ECO:0007669"/>
    <property type="project" value="TreeGrafter"/>
</dbReference>
<dbReference type="OMA" id="HPPERIK"/>
<dbReference type="GO" id="GO:0045505">
    <property type="term" value="F:dynein intermediate chain binding"/>
    <property type="evidence" value="ECO:0007669"/>
    <property type="project" value="InterPro"/>
</dbReference>
<accession>X6MKJ7</accession>
<feature type="non-terminal residue" evidence="3">
    <location>
        <position position="1"/>
    </location>
</feature>
<organism evidence="3 4">
    <name type="scientific">Reticulomyxa filosa</name>
    <dbReference type="NCBI Taxonomy" id="46433"/>
    <lineage>
        <taxon>Eukaryota</taxon>
        <taxon>Sar</taxon>
        <taxon>Rhizaria</taxon>
        <taxon>Retaria</taxon>
        <taxon>Foraminifera</taxon>
        <taxon>Monothalamids</taxon>
        <taxon>Reticulomyxidae</taxon>
        <taxon>Reticulomyxa</taxon>
    </lineage>
</organism>
<dbReference type="InterPro" id="IPR026983">
    <property type="entry name" value="DHC"/>
</dbReference>
<sequence length="467" mass="52969">IEQLQTRFEIVFDTKKSKKGTLKISTELSELEESKTEPADGGTAPLSGSKSSRHLSANSNAGSSSDKDKNKNRIRKPRSQSFDNREKLEGKSEYSQKQVTSKTPKGTNKTIASAFEEEKLDLKSNEKKKEEKTGLIELNLNDETKIEELKTIFGEFEKALESQKQILIDNFSKALKTKPATENKMLLIDKDGTIARIRKIGLITGKKFEELETEQNLAIEKLKQILQFETDVNLQHKKALELQMQVDKEIQIIQEKQAIVDAELAKVQPAIDEARKAVGSTTKADWNELRTYKNPKDVLKAVMTVAVALVKNDPKILTGSNSKDKKSSQTKTDDNWSEVKREVNYDLVKQLMSFLDNNQAETLDENVVAMIKEYLQTATYEQAVNASKVAGPVFLWIKSVIFYSELVVKIKPLKLQIQELQLRLTDRKQEMALLKVQEKDLADKIRTCRGEMLEMVGYKKVGSLYFL</sequence>
<comment type="caution">
    <text evidence="3">The sequence shown here is derived from an EMBL/GenBank/DDBJ whole genome shotgun (WGS) entry which is preliminary data.</text>
</comment>
<evidence type="ECO:0000313" key="3">
    <source>
        <dbReference type="EMBL" id="ETO14538.1"/>
    </source>
</evidence>
<evidence type="ECO:0000313" key="4">
    <source>
        <dbReference type="Proteomes" id="UP000023152"/>
    </source>
</evidence>
<feature type="compositionally biased region" description="Polar residues" evidence="1">
    <location>
        <begin position="95"/>
        <end position="110"/>
    </location>
</feature>
<dbReference type="InterPro" id="IPR024743">
    <property type="entry name" value="Dynein_HC_stalk"/>
</dbReference>
<dbReference type="GO" id="GO:0005868">
    <property type="term" value="C:cytoplasmic dynein complex"/>
    <property type="evidence" value="ECO:0007669"/>
    <property type="project" value="TreeGrafter"/>
</dbReference>
<dbReference type="Proteomes" id="UP000023152">
    <property type="component" value="Unassembled WGS sequence"/>
</dbReference>
<evidence type="ECO:0000256" key="1">
    <source>
        <dbReference type="SAM" id="MobiDB-lite"/>
    </source>
</evidence>
<feature type="compositionally biased region" description="Polar residues" evidence="1">
    <location>
        <begin position="46"/>
        <end position="64"/>
    </location>
</feature>